<evidence type="ECO:0000256" key="1">
    <source>
        <dbReference type="ARBA" id="ARBA00004141"/>
    </source>
</evidence>
<dbReference type="GO" id="GO:0006874">
    <property type="term" value="P:intracellular calcium ion homeostasis"/>
    <property type="evidence" value="ECO:0007669"/>
    <property type="project" value="TreeGrafter"/>
</dbReference>
<dbReference type="PANTHER" id="PTHR12266">
    <property type="entry name" value="NA+/CA2+ K+ INDEPENDENT EXCHANGER"/>
    <property type="match status" value="1"/>
</dbReference>
<dbReference type="EMBL" id="JAKJXP020000038">
    <property type="protein sequence ID" value="KAK7752452.1"/>
    <property type="molecule type" value="Genomic_DNA"/>
</dbReference>
<evidence type="ECO:0000256" key="5">
    <source>
        <dbReference type="ARBA" id="ARBA00022989"/>
    </source>
</evidence>
<evidence type="ECO:0000256" key="4">
    <source>
        <dbReference type="ARBA" id="ARBA00022692"/>
    </source>
</evidence>
<dbReference type="InterPro" id="IPR044880">
    <property type="entry name" value="NCX_ion-bd_dom_sf"/>
</dbReference>
<evidence type="ECO:0000256" key="3">
    <source>
        <dbReference type="ARBA" id="ARBA00022448"/>
    </source>
</evidence>
<keyword evidence="3" id="KW-0813">Transport</keyword>
<reference evidence="10 11" key="1">
    <citation type="submission" date="2024-02" db="EMBL/GenBank/DDBJ databases">
        <title>De novo assembly and annotation of 12 fungi associated with fruit tree decline syndrome in Ontario, Canada.</title>
        <authorList>
            <person name="Sulman M."/>
            <person name="Ellouze W."/>
            <person name="Ilyukhin E."/>
        </authorList>
    </citation>
    <scope>NUCLEOTIDE SEQUENCE [LARGE SCALE GENOMIC DNA]</scope>
    <source>
        <strain evidence="10 11">M11/M66-122</strain>
    </source>
</reference>
<dbReference type="Gene3D" id="3.40.50.720">
    <property type="entry name" value="NAD(P)-binding Rossmann-like Domain"/>
    <property type="match status" value="1"/>
</dbReference>
<evidence type="ECO:0000256" key="8">
    <source>
        <dbReference type="SAM" id="Phobius"/>
    </source>
</evidence>
<dbReference type="AlphaFoldDB" id="A0AAN9USE4"/>
<feature type="transmembrane region" description="Helical" evidence="8">
    <location>
        <begin position="166"/>
        <end position="185"/>
    </location>
</feature>
<feature type="compositionally biased region" description="Acidic residues" evidence="7">
    <location>
        <begin position="357"/>
        <end position="372"/>
    </location>
</feature>
<feature type="domain" description="Sodium/calcium exchanger membrane region" evidence="9">
    <location>
        <begin position="142"/>
        <end position="281"/>
    </location>
</feature>
<feature type="region of interest" description="Disordered" evidence="7">
    <location>
        <begin position="666"/>
        <end position="769"/>
    </location>
</feature>
<dbReference type="Gene3D" id="1.20.1420.30">
    <property type="entry name" value="NCX, central ion-binding region"/>
    <property type="match status" value="2"/>
</dbReference>
<feature type="transmembrane region" description="Helical" evidence="8">
    <location>
        <begin position="135"/>
        <end position="154"/>
    </location>
</feature>
<dbReference type="GO" id="GO:0008324">
    <property type="term" value="F:monoatomic cation transmembrane transporter activity"/>
    <property type="evidence" value="ECO:0007669"/>
    <property type="project" value="TreeGrafter"/>
</dbReference>
<feature type="region of interest" description="Disordered" evidence="7">
    <location>
        <begin position="454"/>
        <end position="474"/>
    </location>
</feature>
<evidence type="ECO:0000256" key="2">
    <source>
        <dbReference type="ARBA" id="ARBA00008170"/>
    </source>
</evidence>
<organism evidence="10 11">
    <name type="scientific">Diatrype stigma</name>
    <dbReference type="NCBI Taxonomy" id="117547"/>
    <lineage>
        <taxon>Eukaryota</taxon>
        <taxon>Fungi</taxon>
        <taxon>Dikarya</taxon>
        <taxon>Ascomycota</taxon>
        <taxon>Pezizomycotina</taxon>
        <taxon>Sordariomycetes</taxon>
        <taxon>Xylariomycetidae</taxon>
        <taxon>Xylariales</taxon>
        <taxon>Diatrypaceae</taxon>
        <taxon>Diatrype</taxon>
    </lineage>
</organism>
<feature type="transmembrane region" description="Helical" evidence="8">
    <location>
        <begin position="776"/>
        <end position="795"/>
    </location>
</feature>
<feature type="domain" description="Sodium/calcium exchanger membrane region" evidence="9">
    <location>
        <begin position="844"/>
        <end position="1005"/>
    </location>
</feature>
<feature type="transmembrane region" description="Helical" evidence="8">
    <location>
        <begin position="807"/>
        <end position="828"/>
    </location>
</feature>
<evidence type="ECO:0000313" key="10">
    <source>
        <dbReference type="EMBL" id="KAK7752452.1"/>
    </source>
</evidence>
<comment type="caution">
    <text evidence="10">The sequence shown here is derived from an EMBL/GenBank/DDBJ whole genome shotgun (WGS) entry which is preliminary data.</text>
</comment>
<feature type="transmembrane region" description="Helical" evidence="8">
    <location>
        <begin position="840"/>
        <end position="858"/>
    </location>
</feature>
<feature type="transmembrane region" description="Helical" evidence="8">
    <location>
        <begin position="238"/>
        <end position="256"/>
    </location>
</feature>
<protein>
    <recommendedName>
        <fullName evidence="9">Sodium/calcium exchanger membrane region domain-containing protein</fullName>
    </recommendedName>
</protein>
<keyword evidence="5 8" id="KW-1133">Transmembrane helix</keyword>
<feature type="region of interest" description="Disordered" evidence="7">
    <location>
        <begin position="491"/>
        <end position="537"/>
    </location>
</feature>
<keyword evidence="4 8" id="KW-0812">Transmembrane</keyword>
<dbReference type="PANTHER" id="PTHR12266:SF0">
    <property type="entry name" value="MITOCHONDRIAL SODIUM_CALCIUM EXCHANGER PROTEIN"/>
    <property type="match status" value="1"/>
</dbReference>
<dbReference type="GO" id="GO:0016020">
    <property type="term" value="C:membrane"/>
    <property type="evidence" value="ECO:0007669"/>
    <property type="project" value="UniProtKB-SubCell"/>
</dbReference>
<feature type="transmembrane region" description="Helical" evidence="8">
    <location>
        <begin position="953"/>
        <end position="978"/>
    </location>
</feature>
<evidence type="ECO:0000256" key="6">
    <source>
        <dbReference type="ARBA" id="ARBA00023136"/>
    </source>
</evidence>
<feature type="transmembrane region" description="Helical" evidence="8">
    <location>
        <begin position="906"/>
        <end position="933"/>
    </location>
</feature>
<accession>A0AAN9USE4</accession>
<proteinExistence type="inferred from homology"/>
<keyword evidence="11" id="KW-1185">Reference proteome</keyword>
<feature type="transmembrane region" description="Helical" evidence="8">
    <location>
        <begin position="262"/>
        <end position="286"/>
    </location>
</feature>
<feature type="transmembrane region" description="Helical" evidence="8">
    <location>
        <begin position="205"/>
        <end position="226"/>
    </location>
</feature>
<evidence type="ECO:0000313" key="11">
    <source>
        <dbReference type="Proteomes" id="UP001320420"/>
    </source>
</evidence>
<sequence>MYLAEADVDGFNNMFKVNVTGTFLVLSAMSATMKSQEAILIESSSPARKTVHGSIVVLSSASSLSTRGRTFIASPLAPREDDVATLLRRSGEDCRLVHQAQDKCDFVRRNCQDDEAGLLQYLTFYYCHLGSIRPLAFVVLVLWLGLLFTTIGIAASDFFSINLSTIATILGLSESLAGVTFLAFGNGSPDVFSTFAAMGSNSGSMAVGELIGAAGFITSVVAGSMALVREFKVSRKTFVRDICFFIAAVAFAVAFLADGNIHLWECFAMIGFYVFYVIVVVGWHACTKRRKARRAKDAAARSHYFASAGGLGNDELEPYRDDPDDDPSADRHVGARGDPAFVDIGVLERGPRIEVGGPEEEQNDDDDDEDDDAVQHRRRQAAAEMTSNMRLSRPRGSRSNSTIVPIRPSLVGALEFRAVLSSLQEEGNMRLRPIHIRSRSDDGLGRRWGGRDIAATGGAPGTRSMGDVGNVSSTARSRALSSGAVLTAIDTDLSTTGPSGPRGRPLTLHTIDGKLAPPPRDPSASSTEAEGSPIEPSPVVAPQIQRLRRINTNDSESLSPDAVPFPAFTDSPMPVSPDTSQPPSLILPTPSIEPRSPFDDVGRHISPKPVSWWPYQLFPSPYVVLGTLFPTLQSWRSKTLWDKFLSLISVPSIFLLAITLPVVESETNDDDSSDSISELPPPGHLGNVTAPVSTEPNGTIEPETEWQRYRRRTRSTRSGSSPLLIAIDAPEDGRETRPSPGGPPIPSVDIQPPKPTSDMPQAESATTDEGQGWNRWLAFIQIFTGPLFTVFIIWANMAEDLERPVATLAKLLLGSVVGSLVLLGILLLTTSPDRRPKYHVMFCFLGFCISIAWISSVAGEVVGVLKAFGVILNISEAILGLTVFAVGNSIGDLVANITVSRLGYPVMALSACFGGPLLNILLGIGLGGAWQTISAANKRKAKHPDRPFEYRPYHIQVSGTLMVSTMALLVTLLALLIMVPMNKWFMNRRIGFFLIALWMVSTVANLAIEITGVWVDIA</sequence>
<feature type="region of interest" description="Disordered" evidence="7">
    <location>
        <begin position="352"/>
        <end position="403"/>
    </location>
</feature>
<keyword evidence="6 8" id="KW-0472">Membrane</keyword>
<dbReference type="InterPro" id="IPR051359">
    <property type="entry name" value="CaCA_antiporter"/>
</dbReference>
<comment type="similarity">
    <text evidence="2">Belongs to the Ca(2+):cation antiporter (CaCA) (TC 2.A.19) family.</text>
</comment>
<comment type="subcellular location">
    <subcellularLocation>
        <location evidence="1">Membrane</location>
        <topology evidence="1">Multi-pass membrane protein</topology>
    </subcellularLocation>
</comment>
<dbReference type="InterPro" id="IPR004837">
    <property type="entry name" value="NaCa_Exmemb"/>
</dbReference>
<gene>
    <name evidence="10" type="ORF">SLS62_005605</name>
</gene>
<feature type="transmembrane region" description="Helical" evidence="8">
    <location>
        <begin position="990"/>
        <end position="1015"/>
    </location>
</feature>
<dbReference type="Proteomes" id="UP001320420">
    <property type="component" value="Unassembled WGS sequence"/>
</dbReference>
<evidence type="ECO:0000259" key="9">
    <source>
        <dbReference type="Pfam" id="PF01699"/>
    </source>
</evidence>
<dbReference type="Pfam" id="PF01699">
    <property type="entry name" value="Na_Ca_ex"/>
    <property type="match status" value="2"/>
</dbReference>
<evidence type="ECO:0000256" key="7">
    <source>
        <dbReference type="SAM" id="MobiDB-lite"/>
    </source>
</evidence>
<feature type="region of interest" description="Disordered" evidence="7">
    <location>
        <begin position="312"/>
        <end position="336"/>
    </location>
</feature>
<name>A0AAN9USE4_9PEZI</name>